<reference evidence="1 2" key="1">
    <citation type="submission" date="2020-04" db="EMBL/GenBank/DDBJ databases">
        <title>Flammeovirga sp. SR4, a novel species isolated from seawater.</title>
        <authorList>
            <person name="Wang X."/>
        </authorList>
    </citation>
    <scope>NUCLEOTIDE SEQUENCE [LARGE SCALE GENOMIC DNA]</scope>
    <source>
        <strain evidence="1 2">ATCC 23126</strain>
    </source>
</reference>
<dbReference type="Proteomes" id="UP000576082">
    <property type="component" value="Unassembled WGS sequence"/>
</dbReference>
<accession>A0A7X9XCS1</accession>
<dbReference type="InterPro" id="IPR019271">
    <property type="entry name" value="DUF2284_metal-binding"/>
</dbReference>
<protein>
    <submittedName>
        <fullName evidence="1">DUF2284 domain-containing protein</fullName>
    </submittedName>
</protein>
<dbReference type="EMBL" id="JABANE010000128">
    <property type="protein sequence ID" value="NME72025.1"/>
    <property type="molecule type" value="Genomic_DNA"/>
</dbReference>
<name>A0A7X9XCS1_9BACT</name>
<comment type="caution">
    <text evidence="1">The sequence shown here is derived from an EMBL/GenBank/DDBJ whole genome shotgun (WGS) entry which is preliminary data.</text>
</comment>
<evidence type="ECO:0000313" key="2">
    <source>
        <dbReference type="Proteomes" id="UP000576082"/>
    </source>
</evidence>
<proteinExistence type="predicted"/>
<dbReference type="RefSeq" id="WP_169660223.1">
    <property type="nucleotide sequence ID" value="NZ_JABANE010000128.1"/>
</dbReference>
<gene>
    <name evidence="1" type="ORF">HHU12_28935</name>
</gene>
<organism evidence="1 2">
    <name type="scientific">Flammeovirga aprica JL-4</name>
    <dbReference type="NCBI Taxonomy" id="694437"/>
    <lineage>
        <taxon>Bacteria</taxon>
        <taxon>Pseudomonadati</taxon>
        <taxon>Bacteroidota</taxon>
        <taxon>Cytophagia</taxon>
        <taxon>Cytophagales</taxon>
        <taxon>Flammeovirgaceae</taxon>
        <taxon>Flammeovirga</taxon>
    </lineage>
</organism>
<sequence length="180" mass="20358">MLKEKKMINVCQNKGAFKAHIIDIEKIIFDEKLRAYCEVNHCGHFGKNYACPPSVGEVDDIIAEAKGYNKALVYQTVNSYIGSFDNHGVRKAIKKHDVVANKISKEIDLHYEKHLDLRAGPCTVCKECTIINNEPCKYPEKKRASLEAYCINVSSLAEECKMDYNNGEDTVTFFGAFLLK</sequence>
<keyword evidence="2" id="KW-1185">Reference proteome</keyword>
<dbReference type="Pfam" id="PF10050">
    <property type="entry name" value="DUF2284"/>
    <property type="match status" value="1"/>
</dbReference>
<dbReference type="AlphaFoldDB" id="A0A7X9XCS1"/>
<evidence type="ECO:0000313" key="1">
    <source>
        <dbReference type="EMBL" id="NME72025.1"/>
    </source>
</evidence>